<dbReference type="EMBL" id="FZOU01000001">
    <property type="protein sequence ID" value="SNS33355.1"/>
    <property type="molecule type" value="Genomic_DNA"/>
</dbReference>
<keyword evidence="2" id="KW-1185">Reference proteome</keyword>
<sequence length="413" mass="45360">MGFVERVTEVWQGLAGVKAANGARKTAALPSILTPYTAGGRNGAAATPKPTAVNLRRFAETPVARRAINIVKDRIASMDWQVRVRRGCTAPEDAQAKMEALRMCLEEPNASDSFRTLFEQVLEDILVGGFGAIEMEATGDPARPFELYAVDGATIQIDSRWSGDPATPRYTQSAGLAGTGAQVPLLDDELMYIRLNPRTHTPFGLGRLEVAFETVNQFLSANRYAGRLASNSVVQYALWLNEATPEQHDRLIRWWQDEIEGTGRVPLLSCEQKPEVLRFAGGTDADLRIAWQEFLLRMIANAFDLPPMLLGLTGDVNKSTAGEMADDAFQSAIVPVAKLLAGHITRDLFAKRLGWREFEFAFNELESRNEMEEVQIQVQLLNAKVITVDEVRAARGLAPLTPAPEPAPVEEAA</sequence>
<dbReference type="AlphaFoldDB" id="A0A239DL33"/>
<dbReference type="Pfam" id="PF04860">
    <property type="entry name" value="Phage_portal"/>
    <property type="match status" value="1"/>
</dbReference>
<gene>
    <name evidence="1" type="ORF">SAMN05421770_101542</name>
</gene>
<proteinExistence type="predicted"/>
<accession>A0A239DL33</accession>
<dbReference type="InterPro" id="IPR006944">
    <property type="entry name" value="Phage/GTA_portal"/>
</dbReference>
<organism evidence="1 2">
    <name type="scientific">Granulicella rosea</name>
    <dbReference type="NCBI Taxonomy" id="474952"/>
    <lineage>
        <taxon>Bacteria</taxon>
        <taxon>Pseudomonadati</taxon>
        <taxon>Acidobacteriota</taxon>
        <taxon>Terriglobia</taxon>
        <taxon>Terriglobales</taxon>
        <taxon>Acidobacteriaceae</taxon>
        <taxon>Granulicella</taxon>
    </lineage>
</organism>
<name>A0A239DL33_9BACT</name>
<evidence type="ECO:0000313" key="2">
    <source>
        <dbReference type="Proteomes" id="UP000198356"/>
    </source>
</evidence>
<dbReference type="RefSeq" id="WP_089406826.1">
    <property type="nucleotide sequence ID" value="NZ_FZOU01000001.1"/>
</dbReference>
<evidence type="ECO:0000313" key="1">
    <source>
        <dbReference type="EMBL" id="SNS33355.1"/>
    </source>
</evidence>
<protein>
    <submittedName>
        <fullName evidence="1">Phage portal protein, HK97 family</fullName>
    </submittedName>
</protein>
<dbReference type="Proteomes" id="UP000198356">
    <property type="component" value="Unassembled WGS sequence"/>
</dbReference>
<reference evidence="1 2" key="1">
    <citation type="submission" date="2017-06" db="EMBL/GenBank/DDBJ databases">
        <authorList>
            <person name="Kim H.J."/>
            <person name="Triplett B.A."/>
        </authorList>
    </citation>
    <scope>NUCLEOTIDE SEQUENCE [LARGE SCALE GENOMIC DNA]</scope>
    <source>
        <strain evidence="1 2">DSM 18704</strain>
    </source>
</reference>
<dbReference type="OrthoDB" id="9134461at2"/>